<organism evidence="7">
    <name type="scientific">Phytophthora sojae</name>
    <name type="common">Soybean stem and root rot agent</name>
    <name type="synonym">Phytophthora megasperma f. sp. glycines</name>
    <dbReference type="NCBI Taxonomy" id="67593"/>
    <lineage>
        <taxon>Eukaryota</taxon>
        <taxon>Sar</taxon>
        <taxon>Stramenopiles</taxon>
        <taxon>Oomycota</taxon>
        <taxon>Peronosporomycetes</taxon>
        <taxon>Peronosporales</taxon>
        <taxon>Peronosporaceae</taxon>
        <taxon>Phytophthora</taxon>
    </lineage>
</organism>
<dbReference type="InterPro" id="IPR031825">
    <property type="entry name" value="RXLR"/>
</dbReference>
<sequence>MRAFIILLMAVTALLASVSGSVSNLQTSQSLVQPINAAEPEMTQGRLLLRTAPVDDEERGAVEVIKELGKSTKKATKDTLHKIYVKSYQGLENSALIDQVAELSLRKSFNPNQVYKWLNLDKIVR</sequence>
<evidence type="ECO:0000256" key="1">
    <source>
        <dbReference type="ARBA" id="ARBA00004613"/>
    </source>
</evidence>
<evidence type="ECO:0000313" key="8">
    <source>
        <dbReference type="EMBL" id="AEK80885.1"/>
    </source>
</evidence>
<dbReference type="HOGENOM" id="CLU_1417725_0_0_1"/>
<name>E0W4Y3_PHYSO</name>
<dbReference type="KEGG" id="psoj:PHYSODRAFT_288815"/>
<evidence type="ECO:0000256" key="3">
    <source>
        <dbReference type="ARBA" id="ARBA00022525"/>
    </source>
</evidence>
<dbReference type="EMBL" id="JN254072">
    <property type="protein sequence ID" value="AEK80885.1"/>
    <property type="molecule type" value="Genomic_DNA"/>
</dbReference>
<comment type="function">
    <text evidence="5">Effector that suppresses plant defense responses during pathogen infection.</text>
</comment>
<evidence type="ECO:0000256" key="5">
    <source>
        <dbReference type="RuleBase" id="RU367124"/>
    </source>
</evidence>
<dbReference type="EMBL" id="JN254071">
    <property type="protein sequence ID" value="AEK80884.1"/>
    <property type="molecule type" value="Genomic_DNA"/>
</dbReference>
<dbReference type="VEuPathDB" id="FungiDB:PHYSODRAFT_288815"/>
<protein>
    <recommendedName>
        <fullName evidence="5">RxLR effector protein</fullName>
    </recommendedName>
</protein>
<dbReference type="OMA" id="SAKLMWY"/>
<proteinExistence type="inferred from homology"/>
<dbReference type="EMBL" id="JN254070">
    <property type="protein sequence ID" value="AEK80883.1"/>
    <property type="molecule type" value="Genomic_DNA"/>
</dbReference>
<keyword evidence="3 5" id="KW-0964">Secreted</keyword>
<feature type="signal peptide" evidence="5">
    <location>
        <begin position="1"/>
        <end position="20"/>
    </location>
</feature>
<reference evidence="7" key="1">
    <citation type="journal article" date="2011" name="Plant Cell">
        <title>Transcriptional programming and functional interactions within the Phytophthora sojae RXLR effector repertoire.</title>
        <authorList>
            <person name="Wang Q."/>
            <person name="Han C."/>
            <person name="Ferreira A.O."/>
            <person name="Yu X."/>
            <person name="Ye W."/>
            <person name="Tripathy S."/>
            <person name="Kale S.D."/>
            <person name="Gu B."/>
            <person name="Sheng Y."/>
            <person name="Sui Y."/>
            <person name="Wang X."/>
            <person name="Zhang Z."/>
            <person name="Cheng B."/>
            <person name="Dong S."/>
            <person name="Shan W."/>
            <person name="Zheng X."/>
            <person name="Dou D."/>
            <person name="Tyler B.M."/>
            <person name="Wang Y."/>
        </authorList>
    </citation>
    <scope>NUCLEOTIDE SEQUENCE</scope>
    <source>
        <strain evidence="6">P7064</strain>
        <strain evidence="7">P7074</strain>
        <strain evidence="8">P7076</strain>
    </source>
</reference>
<comment type="subcellular location">
    <subcellularLocation>
        <location evidence="1 5">Secreted</location>
    </subcellularLocation>
</comment>
<accession>E0W4Y3</accession>
<dbReference type="AlphaFoldDB" id="E0W4Y3"/>
<comment type="domain">
    <text evidence="5">The RxLR-dEER motif acts to carry the protein into the host cell cytoplasm through binding to cell surface phosphatidylinositol-3-phosphate.</text>
</comment>
<keyword evidence="4 5" id="KW-0732">Signal</keyword>
<dbReference type="OrthoDB" id="108362at2759"/>
<dbReference type="Pfam" id="PF16810">
    <property type="entry name" value="RXLR"/>
    <property type="match status" value="1"/>
</dbReference>
<evidence type="ECO:0000313" key="7">
    <source>
        <dbReference type="EMBL" id="AEK80884.1"/>
    </source>
</evidence>
<feature type="chain" id="PRO_5007652998" description="RxLR effector protein" evidence="5">
    <location>
        <begin position="21"/>
        <end position="125"/>
    </location>
</feature>
<dbReference type="RefSeq" id="XP_009536352.1">
    <property type="nucleotide sequence ID" value="XM_009538057.1"/>
</dbReference>
<evidence type="ECO:0000256" key="2">
    <source>
        <dbReference type="ARBA" id="ARBA00010400"/>
    </source>
</evidence>
<gene>
    <name evidence="7" type="primary">Avh</name>
</gene>
<comment type="similarity">
    <text evidence="2 5">Belongs to the RxLR effector family.</text>
</comment>
<evidence type="ECO:0000256" key="4">
    <source>
        <dbReference type="ARBA" id="ARBA00022729"/>
    </source>
</evidence>
<evidence type="ECO:0000313" key="6">
    <source>
        <dbReference type="EMBL" id="AEK80883.1"/>
    </source>
</evidence>